<proteinExistence type="predicted"/>
<protein>
    <submittedName>
        <fullName evidence="1">DUF2848 domain-containing protein</fullName>
    </submittedName>
</protein>
<reference evidence="1 2" key="1">
    <citation type="submission" date="2020-07" db="EMBL/GenBank/DDBJ databases">
        <authorList>
            <person name="Li M."/>
        </authorList>
    </citation>
    <scope>NUCLEOTIDE SEQUENCE [LARGE SCALE GENOMIC DNA]</scope>
    <source>
        <strain evidence="1 2">DSM 23284</strain>
    </source>
</reference>
<organism evidence="1 2">
    <name type="scientific">Stappia taiwanensis</name>
    <dbReference type="NCBI Taxonomy" id="992267"/>
    <lineage>
        <taxon>Bacteria</taxon>
        <taxon>Pseudomonadati</taxon>
        <taxon>Pseudomonadota</taxon>
        <taxon>Alphaproteobacteria</taxon>
        <taxon>Hyphomicrobiales</taxon>
        <taxon>Stappiaceae</taxon>
        <taxon>Stappia</taxon>
    </lineage>
</organism>
<comment type="caution">
    <text evidence="1">The sequence shown here is derived from an EMBL/GenBank/DDBJ whole genome shotgun (WGS) entry which is preliminary data.</text>
</comment>
<gene>
    <name evidence="1" type="ORF">H1W37_12475</name>
</gene>
<dbReference type="AlphaFoldDB" id="A0A838XZP0"/>
<name>A0A838XZP0_9HYPH</name>
<dbReference type="Proteomes" id="UP000559404">
    <property type="component" value="Unassembled WGS sequence"/>
</dbReference>
<dbReference type="EMBL" id="JACEON010000011">
    <property type="protein sequence ID" value="MBA4612474.1"/>
    <property type="molecule type" value="Genomic_DNA"/>
</dbReference>
<sequence length="225" mass="23857">MDFLCDDKLISCDTGNVIVAGWTGRDPAAIQHHIDELAALGVAPPSTVPLYYRVSAGLLTREKEIQVVGGGSSGEVEPLIVIDGGETYLGLASDHTDRDLEVFSVALSKQACAKPVARDLWRLSEVADRLDGLELRSWIREEGASDWTLYQEGTLASIRPLAQLIEGAGLEAMAASGQAAAMLCGTLGAIGGVRPAAAFRMELTDPVLGRSIAHSYEIRSLPVVS</sequence>
<accession>A0A838XZP0</accession>
<dbReference type="RefSeq" id="WP_181760676.1">
    <property type="nucleotide sequence ID" value="NZ_BMCR01000010.1"/>
</dbReference>
<keyword evidence="2" id="KW-1185">Reference proteome</keyword>
<reference evidence="1 2" key="2">
    <citation type="submission" date="2020-08" db="EMBL/GenBank/DDBJ databases">
        <title>Stappia taiwanensis sp. nov., isolated from a coastal thermal spring.</title>
        <authorList>
            <person name="Kampfer P."/>
        </authorList>
    </citation>
    <scope>NUCLEOTIDE SEQUENCE [LARGE SCALE GENOMIC DNA]</scope>
    <source>
        <strain evidence="1 2">DSM 23284</strain>
    </source>
</reference>
<evidence type="ECO:0000313" key="2">
    <source>
        <dbReference type="Proteomes" id="UP000559404"/>
    </source>
</evidence>
<dbReference type="Pfam" id="PF11010">
    <property type="entry name" value="DUF2848"/>
    <property type="match status" value="1"/>
</dbReference>
<evidence type="ECO:0000313" key="1">
    <source>
        <dbReference type="EMBL" id="MBA4612474.1"/>
    </source>
</evidence>
<dbReference type="InterPro" id="IPR021269">
    <property type="entry name" value="DUF2848"/>
</dbReference>